<evidence type="ECO:0000313" key="2">
    <source>
        <dbReference type="EMBL" id="ASU24108.1"/>
    </source>
</evidence>
<accession>A0A223N2M1</accession>
<dbReference type="Proteomes" id="UP000215148">
    <property type="component" value="Chromosome 2"/>
</dbReference>
<dbReference type="EMBL" id="CP022742">
    <property type="protein sequence ID" value="ASU24108.1"/>
    <property type="molecule type" value="Genomic_DNA"/>
</dbReference>
<keyword evidence="3" id="KW-1185">Reference proteome</keyword>
<evidence type="ECO:0000313" key="3">
    <source>
        <dbReference type="Proteomes" id="UP000215148"/>
    </source>
</evidence>
<dbReference type="KEGG" id="vqi:CCZ37_16215"/>
<dbReference type="KEGG" id="vqi:CCZ37_16445"/>
<proteinExistence type="predicted"/>
<sequence>MLRSSLFFQIAKFEFFGFFADLRFWFINESVSLFQVYKKARSLVVKVSVSIGWPNKRLKRDCQRLAVLVQN</sequence>
<evidence type="ECO:0000313" key="1">
    <source>
        <dbReference type="EMBL" id="ASU24077.1"/>
    </source>
</evidence>
<protein>
    <submittedName>
        <fullName evidence="1">Uncharacterized protein</fullName>
    </submittedName>
</protein>
<reference evidence="1 3" key="1">
    <citation type="submission" date="2017-08" db="EMBL/GenBank/DDBJ databases">
        <title>The Vibrio qinghaiensis sp.-Q67 is a luminous bacteria isolated firstly from Qinghai lake, Qinghai province, China, which has been proved to be very sensitive to detect environmental and food pollutants. Therefore, complete genome analysis of V. qinghaiensis sp.-Q67 highlights the potential application of this strain on detection of hazards in the contaminated environments.</title>
        <authorList>
            <person name="Gong L."/>
        </authorList>
    </citation>
    <scope>NUCLEOTIDE SEQUENCE [LARGE SCALE GENOMIC DNA]</scope>
    <source>
        <strain evidence="1 3">Q67</strain>
    </source>
</reference>
<dbReference type="EMBL" id="CP022742">
    <property type="protein sequence ID" value="ASU24077.1"/>
    <property type="molecule type" value="Genomic_DNA"/>
</dbReference>
<organism evidence="1 3">
    <name type="scientific">Vibrio qinghaiensis</name>
    <dbReference type="NCBI Taxonomy" id="2025808"/>
    <lineage>
        <taxon>Bacteria</taxon>
        <taxon>Pseudomonadati</taxon>
        <taxon>Pseudomonadota</taxon>
        <taxon>Gammaproteobacteria</taxon>
        <taxon>Vibrionales</taxon>
        <taxon>Vibrionaceae</taxon>
        <taxon>Vibrio</taxon>
    </lineage>
</organism>
<name>A0A223N2M1_9VIBR</name>
<gene>
    <name evidence="1" type="ORF">CCZ37_16215</name>
    <name evidence="2" type="ORF">CCZ37_16445</name>
</gene>
<dbReference type="AlphaFoldDB" id="A0A223N2M1"/>